<dbReference type="EMBL" id="BMAU01021214">
    <property type="protein sequence ID" value="GFX99651.1"/>
    <property type="molecule type" value="Genomic_DNA"/>
</dbReference>
<accession>A0A8X6RYC7</accession>
<sequence length="106" mass="12075">MDFNKGYSYPLLECIGGIEFPCCQLSCRLPKWEAKTSLGVSFVQALLKTLEEDLKHQPVYQDSPKDSLLDLSLEIELAIQFAPNQDPQDIPQQLQLGKVMYYHPSE</sequence>
<dbReference type="Proteomes" id="UP000887159">
    <property type="component" value="Unassembled WGS sequence"/>
</dbReference>
<name>A0A8X6RYC7_TRICX</name>
<evidence type="ECO:0000313" key="2">
    <source>
        <dbReference type="Proteomes" id="UP000887159"/>
    </source>
</evidence>
<proteinExistence type="predicted"/>
<gene>
    <name evidence="1" type="ORF">TNCV_3053081</name>
</gene>
<evidence type="ECO:0000313" key="1">
    <source>
        <dbReference type="EMBL" id="GFX99651.1"/>
    </source>
</evidence>
<keyword evidence="2" id="KW-1185">Reference proteome</keyword>
<comment type="caution">
    <text evidence="1">The sequence shown here is derived from an EMBL/GenBank/DDBJ whole genome shotgun (WGS) entry which is preliminary data.</text>
</comment>
<reference evidence="1" key="1">
    <citation type="submission" date="2020-08" db="EMBL/GenBank/DDBJ databases">
        <title>Multicomponent nature underlies the extraordinary mechanical properties of spider dragline silk.</title>
        <authorList>
            <person name="Kono N."/>
            <person name="Nakamura H."/>
            <person name="Mori M."/>
            <person name="Yoshida Y."/>
            <person name="Ohtoshi R."/>
            <person name="Malay A.D."/>
            <person name="Moran D.A.P."/>
            <person name="Tomita M."/>
            <person name="Numata K."/>
            <person name="Arakawa K."/>
        </authorList>
    </citation>
    <scope>NUCLEOTIDE SEQUENCE</scope>
</reference>
<organism evidence="1 2">
    <name type="scientific">Trichonephila clavipes</name>
    <name type="common">Golden silk orbweaver</name>
    <name type="synonym">Nephila clavipes</name>
    <dbReference type="NCBI Taxonomy" id="2585209"/>
    <lineage>
        <taxon>Eukaryota</taxon>
        <taxon>Metazoa</taxon>
        <taxon>Ecdysozoa</taxon>
        <taxon>Arthropoda</taxon>
        <taxon>Chelicerata</taxon>
        <taxon>Arachnida</taxon>
        <taxon>Araneae</taxon>
        <taxon>Araneomorphae</taxon>
        <taxon>Entelegynae</taxon>
        <taxon>Araneoidea</taxon>
        <taxon>Nephilidae</taxon>
        <taxon>Trichonephila</taxon>
    </lineage>
</organism>
<dbReference type="AlphaFoldDB" id="A0A8X6RYC7"/>
<protein>
    <submittedName>
        <fullName evidence="1">Uncharacterized protein</fullName>
    </submittedName>
</protein>